<dbReference type="FunFam" id="3.20.20.70:FF:000118">
    <property type="entry name" value="Alpha-galactosidase"/>
    <property type="match status" value="1"/>
</dbReference>
<dbReference type="Pfam" id="PF16874">
    <property type="entry name" value="Glyco_hydro_36C"/>
    <property type="match status" value="1"/>
</dbReference>
<dbReference type="CDD" id="cd14791">
    <property type="entry name" value="GH36"/>
    <property type="match status" value="1"/>
</dbReference>
<dbReference type="PANTHER" id="PTHR43053:SF3">
    <property type="entry name" value="ALPHA-GALACTOSIDASE C-RELATED"/>
    <property type="match status" value="1"/>
</dbReference>
<dbReference type="Gene3D" id="3.20.20.70">
    <property type="entry name" value="Aldolase class I"/>
    <property type="match status" value="1"/>
</dbReference>
<name>F8DJ33_STREP</name>
<dbReference type="PRINTS" id="PR00743">
    <property type="entry name" value="GLHYDRLASE36"/>
</dbReference>
<feature type="binding site" evidence="7">
    <location>
        <begin position="490"/>
        <end position="494"/>
    </location>
    <ligand>
        <name>substrate</name>
    </ligand>
</feature>
<feature type="binding site" evidence="7">
    <location>
        <position position="213"/>
    </location>
    <ligand>
        <name>substrate</name>
    </ligand>
</feature>
<feature type="binding site" evidence="7">
    <location>
        <position position="457"/>
    </location>
    <ligand>
        <name>substrate</name>
    </ligand>
</feature>
<dbReference type="PANTHER" id="PTHR43053">
    <property type="entry name" value="GLYCOSIDASE FAMILY 31"/>
    <property type="match status" value="1"/>
</dbReference>
<dbReference type="EMBL" id="CP002843">
    <property type="protein sequence ID" value="AEH55775.1"/>
    <property type="molecule type" value="Genomic_DNA"/>
</dbReference>
<proteinExistence type="inferred from homology"/>
<comment type="similarity">
    <text evidence="5">Belongs to the glycosyl hydrolase.</text>
</comment>
<organism evidence="10 11">
    <name type="scientific">Streptococcus parasanguinis (strain ATCC 15912 / DSM 6778 / CIP 104372 / LMG 14537)</name>
    <dbReference type="NCBI Taxonomy" id="760570"/>
    <lineage>
        <taxon>Bacteria</taxon>
        <taxon>Bacillati</taxon>
        <taxon>Bacillota</taxon>
        <taxon>Bacilli</taxon>
        <taxon>Lactobacillales</taxon>
        <taxon>Streptococcaceae</taxon>
        <taxon>Streptococcus</taxon>
    </lineage>
</organism>
<dbReference type="InterPro" id="IPR013780">
    <property type="entry name" value="Glyco_hydro_b"/>
</dbReference>
<dbReference type="GO" id="GO:0004557">
    <property type="term" value="F:alpha-galactosidase activity"/>
    <property type="evidence" value="ECO:0007669"/>
    <property type="project" value="UniProtKB-UniRule"/>
</dbReference>
<comment type="catalytic activity">
    <reaction evidence="1 5">
        <text>Hydrolysis of terminal, non-reducing alpha-D-galactose residues in alpha-D-galactosides, including galactose oligosaccharides, galactomannans and galactolipids.</text>
        <dbReference type="EC" id="3.2.1.22"/>
    </reaction>
</comment>
<dbReference type="InterPro" id="IPR013785">
    <property type="entry name" value="Aldolase_TIM"/>
</dbReference>
<feature type="binding site" evidence="7">
    <location>
        <position position="562"/>
    </location>
    <ligand>
        <name>substrate</name>
    </ligand>
</feature>
<evidence type="ECO:0000256" key="7">
    <source>
        <dbReference type="PIRSR" id="PIRSR005536-2"/>
    </source>
</evidence>
<gene>
    <name evidence="10" type="ordered locus">HMPREF0833_10744</name>
</gene>
<feature type="active site" description="Nucleophile" evidence="6">
    <location>
        <position position="492"/>
    </location>
</feature>
<feature type="binding site" evidence="7">
    <location>
        <position position="540"/>
    </location>
    <ligand>
        <name>substrate</name>
    </ligand>
</feature>
<evidence type="ECO:0000256" key="6">
    <source>
        <dbReference type="PIRSR" id="PIRSR005536-1"/>
    </source>
</evidence>
<dbReference type="Pfam" id="PF16875">
    <property type="entry name" value="Glyco_hydro_36N"/>
    <property type="match status" value="1"/>
</dbReference>
<dbReference type="InterPro" id="IPR050985">
    <property type="entry name" value="Alpha-glycosidase_related"/>
</dbReference>
<sequence>MILGTLIQERINMRDLIFYQETYKQFHLRNDFISYIFMISHDGKLLHLYYGPTLPEGDYRHLVEMKHRPMTTYRQEGDLLYSLEHLQQEFPEYGATDFRHPALELSFENGSRLTDFIYKDHVILKGKPRLEGLPATYVENEDECQTLQVNLIDSVSGVEVSIQYSIFRDFPVITRSHLINNQGSRPLSIEGVTSLSLDLPDRNYEMIQLSGAWARERHIHSTLLRQGIQSIESTRGISSHLHNPFIALKRPETTENQGEVIGLSLIYSGNFLLQAEVDTFDVTRLQVGINPFQFCWKLDPGASFTSPEAVLVYSRNGLNDMSQTFHRLYRTRLARGEWRDKERPILLNNWEATYFDFDQEKLLRIAQNAKEVGVELFVLDDGWFGKRTNDRTGLGDWVANRERFPDTIGALSEKIHDMGLKFGLWFEPEMVNKDSDLYRTHPDWILEVAGHSPRHGRNQFVLDFSREEVVDAIYEQMARVIEETKLDYIKWDMNRPLTDVFSKSLAPEQQGEVFHRYVLGLYHLYDRLTTAFPSILFESCASGGGRFDPGLLYYAPQTWTSDDTDAVERLKIQYGTSLVYPLSTMGAHVSIVPNHQTNRITPLTTRGNVAYFGVFGYELDLAELTQAEKEIVKEQIDFYKKERSLIHQGNFYRLRSPFDSNQVVWSVVSQNRSRVILAQYKLLNEVNRAYDRVYLQGLKADALYEVDGKQYSGAELMLAGFSLSDASCGQPLNQEKLSRDFDSHIWVFEEVK</sequence>
<dbReference type="EC" id="3.2.1.22" evidence="2 5"/>
<evidence type="ECO:0000313" key="10">
    <source>
        <dbReference type="EMBL" id="AEH55775.1"/>
    </source>
</evidence>
<dbReference type="Gene3D" id="2.70.98.60">
    <property type="entry name" value="alpha-galactosidase from lactobacil brevis"/>
    <property type="match status" value="1"/>
</dbReference>
<dbReference type="GO" id="GO:0016052">
    <property type="term" value="P:carbohydrate catabolic process"/>
    <property type="evidence" value="ECO:0007669"/>
    <property type="project" value="InterPro"/>
</dbReference>
<dbReference type="InterPro" id="IPR002252">
    <property type="entry name" value="Glyco_hydro_36"/>
</dbReference>
<keyword evidence="3 5" id="KW-0378">Hydrolase</keyword>
<evidence type="ECO:0000259" key="9">
    <source>
        <dbReference type="Pfam" id="PF16875"/>
    </source>
</evidence>
<evidence type="ECO:0000256" key="4">
    <source>
        <dbReference type="ARBA" id="ARBA00023295"/>
    </source>
</evidence>
<protein>
    <recommendedName>
        <fullName evidence="2 5">Alpha-galactosidase</fullName>
        <ecNumber evidence="2 5">3.2.1.22</ecNumber>
    </recommendedName>
</protein>
<accession>F8DJ33</accession>
<dbReference type="Gene3D" id="2.60.40.1180">
    <property type="entry name" value="Golgi alpha-mannosidase II"/>
    <property type="match status" value="1"/>
</dbReference>
<evidence type="ECO:0000256" key="5">
    <source>
        <dbReference type="PIRNR" id="PIRNR005536"/>
    </source>
</evidence>
<feature type="domain" description="Glycosyl hydrolase family 36 C-terminal" evidence="8">
    <location>
        <begin position="663"/>
        <end position="748"/>
    </location>
</feature>
<dbReference type="AlphaFoldDB" id="F8DJ33"/>
<dbReference type="InterPro" id="IPR038417">
    <property type="entry name" value="Alpga-gal_N_sf"/>
</dbReference>
<dbReference type="SUPFAM" id="SSF51445">
    <property type="entry name" value="(Trans)glycosidases"/>
    <property type="match status" value="1"/>
</dbReference>
<feature type="binding site" evidence="7">
    <location>
        <begin position="380"/>
        <end position="381"/>
    </location>
    <ligand>
        <name>substrate</name>
    </ligand>
</feature>
<dbReference type="Proteomes" id="UP000001502">
    <property type="component" value="Chromosome"/>
</dbReference>
<dbReference type="InterPro" id="IPR017853">
    <property type="entry name" value="GH"/>
</dbReference>
<evidence type="ECO:0000313" key="11">
    <source>
        <dbReference type="Proteomes" id="UP000001502"/>
    </source>
</evidence>
<dbReference type="Pfam" id="PF02065">
    <property type="entry name" value="Melibiase"/>
    <property type="match status" value="1"/>
</dbReference>
<evidence type="ECO:0000256" key="1">
    <source>
        <dbReference type="ARBA" id="ARBA00001255"/>
    </source>
</evidence>
<keyword evidence="4 5" id="KW-0326">Glycosidase</keyword>
<dbReference type="InterPro" id="IPR031704">
    <property type="entry name" value="Glyco_hydro_36_N"/>
</dbReference>
<evidence type="ECO:0000256" key="3">
    <source>
        <dbReference type="ARBA" id="ARBA00022801"/>
    </source>
</evidence>
<feature type="active site" description="Proton donor" evidence="6">
    <location>
        <position position="562"/>
    </location>
</feature>
<reference evidence="11" key="1">
    <citation type="submission" date="2011-06" db="EMBL/GenBank/DDBJ databases">
        <title>Complete sequence of Streptococcus parasanguinis strain ATCC 15912.</title>
        <authorList>
            <person name="Muzny D."/>
            <person name="Qin X."/>
            <person name="Buhay C."/>
            <person name="Dugan-Rocha S."/>
            <person name="Ding Y."/>
            <person name="Chen G."/>
            <person name="Hawes A."/>
            <person name="Holder M."/>
            <person name="Jhangiani S."/>
            <person name="Johnson A."/>
            <person name="Khan Z."/>
            <person name="Li Z."/>
            <person name="Liu W."/>
            <person name="Liu X."/>
            <person name="Perez L."/>
            <person name="Shen H."/>
            <person name="Wang Q."/>
            <person name="Watt J."/>
            <person name="Xi L."/>
            <person name="Xin Y."/>
            <person name="Zhou J."/>
            <person name="Deng J."/>
            <person name="Jiang H."/>
            <person name="Liu Y."/>
            <person name="Qu J."/>
            <person name="Song X.-Z."/>
            <person name="Zhang L."/>
            <person name="Villasana D."/>
            <person name="Johnson A."/>
            <person name="Liu J."/>
            <person name="Liyanage D."/>
            <person name="Lorensuhewa L."/>
            <person name="Robinson T."/>
            <person name="Song A."/>
            <person name="Song B.-B."/>
            <person name="Dinh H."/>
            <person name="Thornton R."/>
            <person name="Coyle M."/>
            <person name="Francisco L."/>
            <person name="Jackson L."/>
            <person name="Javaid M."/>
            <person name="Korchina V."/>
            <person name="Kovar C."/>
            <person name="Mata R."/>
            <person name="Mathew T."/>
            <person name="Ngo R."/>
            <person name="Nguyen L."/>
            <person name="Nguyen N."/>
            <person name="Okwuonu G."/>
            <person name="Ongeri F."/>
            <person name="Pham C."/>
            <person name="Simmons D."/>
            <person name="Wilczek-Boney K."/>
            <person name="Hale W."/>
            <person name="Jakkamsetti A."/>
            <person name="Pham P."/>
            <person name="Ruth R."/>
            <person name="San Lucas F."/>
            <person name="Warren J."/>
            <person name="Zhang J."/>
            <person name="Zhao Z."/>
            <person name="Zhou C."/>
            <person name="Zhu D."/>
            <person name="Lee S."/>
            <person name="Bess C."/>
            <person name="Blankenburg K."/>
            <person name="Forbes L."/>
            <person name="Fu Q."/>
            <person name="Gubbala S."/>
            <person name="Hirani K."/>
            <person name="Jayaseelan J.C."/>
            <person name="Lara F."/>
            <person name="Munidasa M."/>
            <person name="Palculict T."/>
            <person name="Patil S."/>
            <person name="Pu L.-L."/>
            <person name="Saada N."/>
            <person name="Tang L."/>
            <person name="Weissenberger G."/>
            <person name="Zhu Y."/>
            <person name="Hemphill L."/>
            <person name="Shang Y."/>
            <person name="Youmans B."/>
            <person name="Ayvaz T."/>
            <person name="Ross M."/>
            <person name="Santibanez J."/>
            <person name="Aqrawi P."/>
            <person name="Gross S."/>
            <person name="Joshi V."/>
            <person name="Fowler G."/>
            <person name="Nazareth L."/>
            <person name="Reid J."/>
            <person name="Worley K."/>
            <person name="Petrosino J."/>
            <person name="Highlander S."/>
            <person name="Gibbs R."/>
        </authorList>
    </citation>
    <scope>NUCLEOTIDE SEQUENCE [LARGE SCALE GENOMIC DNA]</scope>
    <source>
        <strain evidence="11">ATCC 15912 / DSM 6778 / CIP 104372 / LMG 14537</strain>
    </source>
</reference>
<feature type="domain" description="Glycosyl hydrolase family 36 N-terminal" evidence="9">
    <location>
        <begin position="43"/>
        <end position="298"/>
    </location>
</feature>
<evidence type="ECO:0000259" key="8">
    <source>
        <dbReference type="Pfam" id="PF16874"/>
    </source>
</evidence>
<dbReference type="InterPro" id="IPR031705">
    <property type="entry name" value="Glyco_hydro_36_C"/>
</dbReference>
<dbReference type="KEGG" id="scp:HMPREF0833_10744"/>
<evidence type="ECO:0000256" key="2">
    <source>
        <dbReference type="ARBA" id="ARBA00012755"/>
    </source>
</evidence>
<dbReference type="HOGENOM" id="CLU_009640_2_1_9"/>
<dbReference type="PIRSF" id="PIRSF005536">
    <property type="entry name" value="Agal"/>
    <property type="match status" value="1"/>
</dbReference>